<feature type="domain" description="GST N-terminal" evidence="3">
    <location>
        <begin position="1"/>
        <end position="88"/>
    </location>
</feature>
<reference evidence="5 6" key="1">
    <citation type="journal article" date="2018" name="Cell">
        <title>The Chara Genome: Secondary Complexity and Implications for Plant Terrestrialization.</title>
        <authorList>
            <person name="Nishiyama T."/>
            <person name="Sakayama H."/>
            <person name="Vries J.D."/>
            <person name="Buschmann H."/>
            <person name="Saint-Marcoux D."/>
            <person name="Ullrich K.K."/>
            <person name="Haas F.B."/>
            <person name="Vanderstraeten L."/>
            <person name="Becker D."/>
            <person name="Lang D."/>
            <person name="Vosolsobe S."/>
            <person name="Rombauts S."/>
            <person name="Wilhelmsson P.K.I."/>
            <person name="Janitza P."/>
            <person name="Kern R."/>
            <person name="Heyl A."/>
            <person name="Rumpler F."/>
            <person name="Villalobos L.I.A.C."/>
            <person name="Clay J.M."/>
            <person name="Skokan R."/>
            <person name="Toyoda A."/>
            <person name="Suzuki Y."/>
            <person name="Kagoshima H."/>
            <person name="Schijlen E."/>
            <person name="Tajeshwar N."/>
            <person name="Catarino B."/>
            <person name="Hetherington A.J."/>
            <person name="Saltykova A."/>
            <person name="Bonnot C."/>
            <person name="Breuninger H."/>
            <person name="Symeonidi A."/>
            <person name="Radhakrishnan G.V."/>
            <person name="Van Nieuwerburgh F."/>
            <person name="Deforce D."/>
            <person name="Chang C."/>
            <person name="Karol K.G."/>
            <person name="Hedrich R."/>
            <person name="Ulvskov P."/>
            <person name="Glockner G."/>
            <person name="Delwiche C.F."/>
            <person name="Petrasek J."/>
            <person name="Van de Peer Y."/>
            <person name="Friml J."/>
            <person name="Beilby M."/>
            <person name="Dolan L."/>
            <person name="Kohara Y."/>
            <person name="Sugano S."/>
            <person name="Fujiyama A."/>
            <person name="Delaux P.-M."/>
            <person name="Quint M."/>
            <person name="TheiBen G."/>
            <person name="Hagemann M."/>
            <person name="Harholt J."/>
            <person name="Dunand C."/>
            <person name="Zachgo S."/>
            <person name="Langdale J."/>
            <person name="Maumus F."/>
            <person name="Straeten D.V.D."/>
            <person name="Gould S.B."/>
            <person name="Rensing S.A."/>
        </authorList>
    </citation>
    <scope>NUCLEOTIDE SEQUENCE [LARGE SCALE GENOMIC DNA]</scope>
    <source>
        <strain evidence="5 6">S276</strain>
    </source>
</reference>
<dbReference type="STRING" id="69332.A0A388K572"/>
<dbReference type="SUPFAM" id="SSF52833">
    <property type="entry name" value="Thioredoxin-like"/>
    <property type="match status" value="1"/>
</dbReference>
<organism evidence="5 6">
    <name type="scientific">Chara braunii</name>
    <name type="common">Braun's stonewort</name>
    <dbReference type="NCBI Taxonomy" id="69332"/>
    <lineage>
        <taxon>Eukaryota</taxon>
        <taxon>Viridiplantae</taxon>
        <taxon>Streptophyta</taxon>
        <taxon>Charophyceae</taxon>
        <taxon>Charales</taxon>
        <taxon>Characeae</taxon>
        <taxon>Chara</taxon>
    </lineage>
</organism>
<dbReference type="InterPro" id="IPR040079">
    <property type="entry name" value="Glutathione_S-Trfase"/>
</dbReference>
<name>A0A388K572_CHABU</name>
<proteinExistence type="inferred from homology"/>
<dbReference type="Gramene" id="GBG65191">
    <property type="protein sequence ID" value="GBG65191"/>
    <property type="gene ID" value="CBR_g49983"/>
</dbReference>
<dbReference type="InterPro" id="IPR004046">
    <property type="entry name" value="GST_C"/>
</dbReference>
<dbReference type="PANTHER" id="PTHR44051:SF8">
    <property type="entry name" value="GLUTATHIONE S-TRANSFERASE GSTA"/>
    <property type="match status" value="1"/>
</dbReference>
<evidence type="ECO:0000259" key="3">
    <source>
        <dbReference type="PROSITE" id="PS50404"/>
    </source>
</evidence>
<dbReference type="PROSITE" id="PS50405">
    <property type="entry name" value="GST_CTER"/>
    <property type="match status" value="1"/>
</dbReference>
<protein>
    <recommendedName>
        <fullName evidence="7">Glutathione S-transferase</fullName>
    </recommendedName>
</protein>
<evidence type="ECO:0008006" key="7">
    <source>
        <dbReference type="Google" id="ProtNLM"/>
    </source>
</evidence>
<feature type="domain" description="GST C-terminal" evidence="4">
    <location>
        <begin position="91"/>
        <end position="222"/>
    </location>
</feature>
<evidence type="ECO:0000256" key="2">
    <source>
        <dbReference type="RuleBase" id="RU003494"/>
    </source>
</evidence>
<sequence>MAPIKVFTAPTPNAHKIVAALEELGLEYEVQPVAIFQGEQFSDEYKKVNPTGRIPAIIDEDGPGGEPITVCETGAILLYLVQKTGKLLPTDPRKRCEALQWLFAVVTGIAISVREFAHYTMFAAEMCADPYPTQRYVGETERVLAVLEEHLKDGKEYIAGGEFSIVDIAMYVWVAAMIQRRGKIQSSKTGEEYVNITAWAQKLARNHPSFDKAVAACEPPPP</sequence>
<dbReference type="SFLD" id="SFLDS00019">
    <property type="entry name" value="Glutathione_Transferase_(cytos"/>
    <property type="match status" value="1"/>
</dbReference>
<gene>
    <name evidence="5" type="ORF">CBR_g49983</name>
</gene>
<dbReference type="AlphaFoldDB" id="A0A388K572"/>
<dbReference type="EMBL" id="BFEA01000059">
    <property type="protein sequence ID" value="GBG65191.1"/>
    <property type="molecule type" value="Genomic_DNA"/>
</dbReference>
<accession>A0A388K572</accession>
<dbReference type="PROSITE" id="PS50404">
    <property type="entry name" value="GST_NTER"/>
    <property type="match status" value="1"/>
</dbReference>
<evidence type="ECO:0000313" key="6">
    <source>
        <dbReference type="Proteomes" id="UP000265515"/>
    </source>
</evidence>
<dbReference type="SUPFAM" id="SSF47616">
    <property type="entry name" value="GST C-terminal domain-like"/>
    <property type="match status" value="1"/>
</dbReference>
<dbReference type="InterPro" id="IPR036282">
    <property type="entry name" value="Glutathione-S-Trfase_C_sf"/>
</dbReference>
<dbReference type="PANTHER" id="PTHR44051">
    <property type="entry name" value="GLUTATHIONE S-TRANSFERASE-RELATED"/>
    <property type="match status" value="1"/>
</dbReference>
<dbReference type="InterPro" id="IPR010987">
    <property type="entry name" value="Glutathione-S-Trfase_C-like"/>
</dbReference>
<dbReference type="Pfam" id="PF00043">
    <property type="entry name" value="GST_C"/>
    <property type="match status" value="1"/>
</dbReference>
<dbReference type="Gene3D" id="3.40.30.10">
    <property type="entry name" value="Glutaredoxin"/>
    <property type="match status" value="1"/>
</dbReference>
<dbReference type="InterPro" id="IPR036249">
    <property type="entry name" value="Thioredoxin-like_sf"/>
</dbReference>
<dbReference type="Gene3D" id="1.20.1050.10">
    <property type="match status" value="1"/>
</dbReference>
<dbReference type="Pfam" id="PF02798">
    <property type="entry name" value="GST_N"/>
    <property type="match status" value="1"/>
</dbReference>
<dbReference type="OrthoDB" id="422574at2759"/>
<dbReference type="SFLD" id="SFLDG00358">
    <property type="entry name" value="Main_(cytGST)"/>
    <property type="match status" value="1"/>
</dbReference>
<dbReference type="OMA" id="DYAKWFL"/>
<evidence type="ECO:0000313" key="5">
    <source>
        <dbReference type="EMBL" id="GBG65191.1"/>
    </source>
</evidence>
<comment type="similarity">
    <text evidence="1 2">Belongs to the GST superfamily.</text>
</comment>
<keyword evidence="6" id="KW-1185">Reference proteome</keyword>
<evidence type="ECO:0000256" key="1">
    <source>
        <dbReference type="ARBA" id="ARBA00007409"/>
    </source>
</evidence>
<evidence type="ECO:0000259" key="4">
    <source>
        <dbReference type="PROSITE" id="PS50405"/>
    </source>
</evidence>
<dbReference type="SFLD" id="SFLDG01151">
    <property type="entry name" value="Main.2:_Nu-like"/>
    <property type="match status" value="1"/>
</dbReference>
<comment type="caution">
    <text evidence="5">The sequence shown here is derived from an EMBL/GenBank/DDBJ whole genome shotgun (WGS) entry which is preliminary data.</text>
</comment>
<dbReference type="Proteomes" id="UP000265515">
    <property type="component" value="Unassembled WGS sequence"/>
</dbReference>
<dbReference type="InterPro" id="IPR004045">
    <property type="entry name" value="Glutathione_S-Trfase_N"/>
</dbReference>
<dbReference type="CDD" id="cd03048">
    <property type="entry name" value="GST_N_Ure2p_like"/>
    <property type="match status" value="1"/>
</dbReference>